<sequence>MKTIKQWRKNTYNAWLMDACLVAILLLALSWYQTRGTLKADGQPAPDFLLTDLHGQQHQLSDYRGKQVLLYFFAPWCAVCRLSADNLNNLRAARDDSDWVILSMALSYEQRIEVDEFVRDLDLQVPVLLGSEQQMKDYQIQAFPTYYVLDEAGLLLRRSVGYSTELGLRVRTF</sequence>
<accession>A0ABV7JFW3</accession>
<dbReference type="InterPro" id="IPR013766">
    <property type="entry name" value="Thioredoxin_domain"/>
</dbReference>
<feature type="domain" description="Thioredoxin" evidence="2">
    <location>
        <begin position="39"/>
        <end position="173"/>
    </location>
</feature>
<comment type="caution">
    <text evidence="3">The sequence shown here is derived from an EMBL/GenBank/DDBJ whole genome shotgun (WGS) entry which is preliminary data.</text>
</comment>
<dbReference type="PROSITE" id="PS51352">
    <property type="entry name" value="THIOREDOXIN_2"/>
    <property type="match status" value="1"/>
</dbReference>
<evidence type="ECO:0000313" key="3">
    <source>
        <dbReference type="EMBL" id="MFC3195703.1"/>
    </source>
</evidence>
<dbReference type="Gene3D" id="3.40.30.10">
    <property type="entry name" value="Glutaredoxin"/>
    <property type="match status" value="1"/>
</dbReference>
<dbReference type="InterPro" id="IPR050553">
    <property type="entry name" value="Thioredoxin_ResA/DsbE_sf"/>
</dbReference>
<keyword evidence="1" id="KW-1133">Transmembrane helix</keyword>
<dbReference type="InterPro" id="IPR000866">
    <property type="entry name" value="AhpC/TSA"/>
</dbReference>
<dbReference type="RefSeq" id="WP_198538301.1">
    <property type="nucleotide sequence ID" value="NZ_JBHRTS010000010.1"/>
</dbReference>
<dbReference type="Pfam" id="PF00578">
    <property type="entry name" value="AhpC-TSA"/>
    <property type="match status" value="1"/>
</dbReference>
<dbReference type="SUPFAM" id="SSF52833">
    <property type="entry name" value="Thioredoxin-like"/>
    <property type="match status" value="1"/>
</dbReference>
<proteinExistence type="predicted"/>
<gene>
    <name evidence="3" type="ORF">ACFODZ_15720</name>
</gene>
<evidence type="ECO:0000259" key="2">
    <source>
        <dbReference type="PROSITE" id="PS51352"/>
    </source>
</evidence>
<organism evidence="3 4">
    <name type="scientific">Marinicella sediminis</name>
    <dbReference type="NCBI Taxonomy" id="1792834"/>
    <lineage>
        <taxon>Bacteria</taxon>
        <taxon>Pseudomonadati</taxon>
        <taxon>Pseudomonadota</taxon>
        <taxon>Gammaproteobacteria</taxon>
        <taxon>Lysobacterales</taxon>
        <taxon>Marinicellaceae</taxon>
        <taxon>Marinicella</taxon>
    </lineage>
</organism>
<keyword evidence="1" id="KW-0812">Transmembrane</keyword>
<evidence type="ECO:0000313" key="4">
    <source>
        <dbReference type="Proteomes" id="UP001595533"/>
    </source>
</evidence>
<dbReference type="PANTHER" id="PTHR42852">
    <property type="entry name" value="THIOL:DISULFIDE INTERCHANGE PROTEIN DSBE"/>
    <property type="match status" value="1"/>
</dbReference>
<dbReference type="InterPro" id="IPR036249">
    <property type="entry name" value="Thioredoxin-like_sf"/>
</dbReference>
<protein>
    <submittedName>
        <fullName evidence="3">TlpA family protein disulfide reductase</fullName>
    </submittedName>
</protein>
<dbReference type="PANTHER" id="PTHR42852:SF17">
    <property type="entry name" value="THIOREDOXIN-LIKE PROTEIN HI_1115"/>
    <property type="match status" value="1"/>
</dbReference>
<keyword evidence="1" id="KW-0472">Membrane</keyword>
<dbReference type="Proteomes" id="UP001595533">
    <property type="component" value="Unassembled WGS sequence"/>
</dbReference>
<feature type="transmembrane region" description="Helical" evidence="1">
    <location>
        <begin position="12"/>
        <end position="32"/>
    </location>
</feature>
<evidence type="ECO:0000256" key="1">
    <source>
        <dbReference type="SAM" id="Phobius"/>
    </source>
</evidence>
<name>A0ABV7JFW3_9GAMM</name>
<dbReference type="CDD" id="cd02966">
    <property type="entry name" value="TlpA_like_family"/>
    <property type="match status" value="1"/>
</dbReference>
<keyword evidence="4" id="KW-1185">Reference proteome</keyword>
<reference evidence="4" key="1">
    <citation type="journal article" date="2019" name="Int. J. Syst. Evol. Microbiol.">
        <title>The Global Catalogue of Microorganisms (GCM) 10K type strain sequencing project: providing services to taxonomists for standard genome sequencing and annotation.</title>
        <authorList>
            <consortium name="The Broad Institute Genomics Platform"/>
            <consortium name="The Broad Institute Genome Sequencing Center for Infectious Disease"/>
            <person name="Wu L."/>
            <person name="Ma J."/>
        </authorList>
    </citation>
    <scope>NUCLEOTIDE SEQUENCE [LARGE SCALE GENOMIC DNA]</scope>
    <source>
        <strain evidence="4">KCTC 42953</strain>
    </source>
</reference>
<dbReference type="EMBL" id="JBHRTS010000010">
    <property type="protein sequence ID" value="MFC3195703.1"/>
    <property type="molecule type" value="Genomic_DNA"/>
</dbReference>